<gene>
    <name evidence="3" type="ORF">RRG08_058686</name>
</gene>
<dbReference type="InterPro" id="IPR007110">
    <property type="entry name" value="Ig-like_dom"/>
</dbReference>
<evidence type="ECO:0000313" key="3">
    <source>
        <dbReference type="EMBL" id="KAK3758416.1"/>
    </source>
</evidence>
<evidence type="ECO:0000256" key="1">
    <source>
        <dbReference type="SAM" id="MobiDB-lite"/>
    </source>
</evidence>
<dbReference type="InterPro" id="IPR036179">
    <property type="entry name" value="Ig-like_dom_sf"/>
</dbReference>
<dbReference type="GO" id="GO:0032589">
    <property type="term" value="C:neuron projection membrane"/>
    <property type="evidence" value="ECO:0007669"/>
    <property type="project" value="TreeGrafter"/>
</dbReference>
<dbReference type="Proteomes" id="UP001283361">
    <property type="component" value="Unassembled WGS sequence"/>
</dbReference>
<comment type="caution">
    <text evidence="3">The sequence shown here is derived from an EMBL/GenBank/DDBJ whole genome shotgun (WGS) entry which is preliminary data.</text>
</comment>
<dbReference type="InterPro" id="IPR003598">
    <property type="entry name" value="Ig_sub2"/>
</dbReference>
<dbReference type="AlphaFoldDB" id="A0AAE1D5T4"/>
<feature type="region of interest" description="Disordered" evidence="1">
    <location>
        <begin position="256"/>
        <end position="283"/>
    </location>
</feature>
<dbReference type="GO" id="GO:0050808">
    <property type="term" value="P:synapse organization"/>
    <property type="evidence" value="ECO:0007669"/>
    <property type="project" value="TreeGrafter"/>
</dbReference>
<feature type="domain" description="Ig-like" evidence="2">
    <location>
        <begin position="152"/>
        <end position="242"/>
    </location>
</feature>
<protein>
    <recommendedName>
        <fullName evidence="2">Ig-like domain-containing protein</fullName>
    </recommendedName>
</protein>
<dbReference type="InterPro" id="IPR013106">
    <property type="entry name" value="Ig_V-set"/>
</dbReference>
<dbReference type="SMART" id="SM00409">
    <property type="entry name" value="IG"/>
    <property type="match status" value="2"/>
</dbReference>
<evidence type="ECO:0000313" key="4">
    <source>
        <dbReference type="Proteomes" id="UP001283361"/>
    </source>
</evidence>
<dbReference type="InterPro" id="IPR013783">
    <property type="entry name" value="Ig-like_fold"/>
</dbReference>
<keyword evidence="4" id="KW-1185">Reference proteome</keyword>
<dbReference type="EMBL" id="JAWDGP010005269">
    <property type="protein sequence ID" value="KAK3758416.1"/>
    <property type="molecule type" value="Genomic_DNA"/>
</dbReference>
<feature type="domain" description="Ig-like" evidence="2">
    <location>
        <begin position="42"/>
        <end position="145"/>
    </location>
</feature>
<dbReference type="SUPFAM" id="SSF48726">
    <property type="entry name" value="Immunoglobulin"/>
    <property type="match status" value="2"/>
</dbReference>
<feature type="compositionally biased region" description="Basic and acidic residues" evidence="1">
    <location>
        <begin position="256"/>
        <end position="279"/>
    </location>
</feature>
<dbReference type="Pfam" id="PF07686">
    <property type="entry name" value="V-set"/>
    <property type="match status" value="1"/>
</dbReference>
<dbReference type="Gene3D" id="2.60.40.10">
    <property type="entry name" value="Immunoglobulins"/>
    <property type="match status" value="2"/>
</dbReference>
<reference evidence="3" key="1">
    <citation type="journal article" date="2023" name="G3 (Bethesda)">
        <title>A reference genome for the long-term kleptoplast-retaining sea slug Elysia crispata morphotype clarki.</title>
        <authorList>
            <person name="Eastman K.E."/>
            <person name="Pendleton A.L."/>
            <person name="Shaikh M.A."/>
            <person name="Suttiyut T."/>
            <person name="Ogas R."/>
            <person name="Tomko P."/>
            <person name="Gavelis G."/>
            <person name="Widhalm J.R."/>
            <person name="Wisecaver J.H."/>
        </authorList>
    </citation>
    <scope>NUCLEOTIDE SEQUENCE</scope>
    <source>
        <strain evidence="3">ECLA1</strain>
    </source>
</reference>
<dbReference type="Pfam" id="PF13927">
    <property type="entry name" value="Ig_3"/>
    <property type="match status" value="1"/>
</dbReference>
<sequence length="312" mass="35209">MLVSGEKNHLSLGHPNFSFRRLTWPEPCVSSAREPEALYGGPNVKSTQDRYNFSVGQTARLHCVVDNLGEKQFVWKMATNADPLTVGLMMFSEDERLSVRHDVNKRLWTLEISDVQLEDAGLYECLISSKVRHLRDTMTLDVSVSTADSSLSKNIQISGKSFVNEGRPIQLECTANSTRYPQDNIDWYRNGDTLTTDFSRGVNISMRYFHRAMQSTLTIRAARLEDQGDYVCRASSKDVVLKRVVVLKDPNRVQGKREIEPEYSMPDREKSQVRSKDENSGSGISSHWSTVLSLSLACFCLVTSSVYCVDCT</sequence>
<organism evidence="3 4">
    <name type="scientific">Elysia crispata</name>
    <name type="common">lettuce slug</name>
    <dbReference type="NCBI Taxonomy" id="231223"/>
    <lineage>
        <taxon>Eukaryota</taxon>
        <taxon>Metazoa</taxon>
        <taxon>Spiralia</taxon>
        <taxon>Lophotrochozoa</taxon>
        <taxon>Mollusca</taxon>
        <taxon>Gastropoda</taxon>
        <taxon>Heterobranchia</taxon>
        <taxon>Euthyneura</taxon>
        <taxon>Panpulmonata</taxon>
        <taxon>Sacoglossa</taxon>
        <taxon>Placobranchoidea</taxon>
        <taxon>Plakobranchidae</taxon>
        <taxon>Elysia</taxon>
    </lineage>
</organism>
<dbReference type="PANTHER" id="PTHR23279">
    <property type="entry name" value="DEFECTIVE PROBOSCIS EXTENSION RESPONSE DPR -RELATED"/>
    <property type="match status" value="1"/>
</dbReference>
<accession>A0AAE1D5T4</accession>
<dbReference type="InterPro" id="IPR003599">
    <property type="entry name" value="Ig_sub"/>
</dbReference>
<dbReference type="PROSITE" id="PS50835">
    <property type="entry name" value="IG_LIKE"/>
    <property type="match status" value="2"/>
</dbReference>
<dbReference type="InterPro" id="IPR037448">
    <property type="entry name" value="Zig-8"/>
</dbReference>
<proteinExistence type="predicted"/>
<dbReference type="PANTHER" id="PTHR23279:SF36">
    <property type="entry name" value="DEFECTIVE PROBOSCIS EXTENSION RESPONSE 9, ISOFORM A"/>
    <property type="match status" value="1"/>
</dbReference>
<name>A0AAE1D5T4_9GAST</name>
<dbReference type="SMART" id="SM00408">
    <property type="entry name" value="IGc2"/>
    <property type="match status" value="2"/>
</dbReference>
<evidence type="ECO:0000259" key="2">
    <source>
        <dbReference type="PROSITE" id="PS50835"/>
    </source>
</evidence>